<accession>A0A1Q3F6F1</accession>
<dbReference type="Pfam" id="PF02145">
    <property type="entry name" value="Rap_GAP"/>
    <property type="match status" value="1"/>
</dbReference>
<dbReference type="GO" id="GO:0051056">
    <property type="term" value="P:regulation of small GTPase mediated signal transduction"/>
    <property type="evidence" value="ECO:0007669"/>
    <property type="project" value="InterPro"/>
</dbReference>
<feature type="compositionally biased region" description="Low complexity" evidence="2">
    <location>
        <begin position="1192"/>
        <end position="1203"/>
    </location>
</feature>
<dbReference type="SUPFAM" id="SSF48371">
    <property type="entry name" value="ARM repeat"/>
    <property type="match status" value="1"/>
</dbReference>
<dbReference type="InterPro" id="IPR016024">
    <property type="entry name" value="ARM-type_fold"/>
</dbReference>
<feature type="region of interest" description="Disordered" evidence="2">
    <location>
        <begin position="1413"/>
        <end position="1583"/>
    </location>
</feature>
<evidence type="ECO:0000256" key="2">
    <source>
        <dbReference type="SAM" id="MobiDB-lite"/>
    </source>
</evidence>
<dbReference type="GO" id="GO:0005634">
    <property type="term" value="C:nucleus"/>
    <property type="evidence" value="ECO:0007669"/>
    <property type="project" value="InterPro"/>
</dbReference>
<dbReference type="Pfam" id="PF03542">
    <property type="entry name" value="Tuberin"/>
    <property type="match status" value="1"/>
</dbReference>
<dbReference type="InterPro" id="IPR003913">
    <property type="entry name" value="Tuberin"/>
</dbReference>
<proteinExistence type="predicted"/>
<dbReference type="InterPro" id="IPR024584">
    <property type="entry name" value="Tuberin_N"/>
</dbReference>
<name>A0A1Q3F6F1_CULTA</name>
<dbReference type="Gene3D" id="3.40.50.11210">
    <property type="entry name" value="Rap/Ran-GAP"/>
    <property type="match status" value="1"/>
</dbReference>
<dbReference type="EMBL" id="GFDL01011918">
    <property type="protein sequence ID" value="JAV23127.1"/>
    <property type="molecule type" value="Transcribed_RNA"/>
</dbReference>
<dbReference type="FunFam" id="3.40.50.11210:FF:000007">
    <property type="entry name" value="Tuberous sclerosis 2"/>
    <property type="match status" value="1"/>
</dbReference>
<feature type="compositionally biased region" description="Low complexity" evidence="2">
    <location>
        <begin position="1534"/>
        <end position="1552"/>
    </location>
</feature>
<feature type="compositionally biased region" description="Low complexity" evidence="2">
    <location>
        <begin position="1154"/>
        <end position="1167"/>
    </location>
</feature>
<dbReference type="GO" id="GO:0030178">
    <property type="term" value="P:negative regulation of Wnt signaling pathway"/>
    <property type="evidence" value="ECO:0007669"/>
    <property type="project" value="TreeGrafter"/>
</dbReference>
<feature type="region of interest" description="Disordered" evidence="2">
    <location>
        <begin position="654"/>
        <end position="687"/>
    </location>
</feature>
<feature type="compositionally biased region" description="Gly residues" evidence="2">
    <location>
        <begin position="1976"/>
        <end position="1988"/>
    </location>
</feature>
<dbReference type="GO" id="GO:0051898">
    <property type="term" value="P:negative regulation of phosphatidylinositol 3-kinase/protein kinase B signal transduction"/>
    <property type="evidence" value="ECO:0007669"/>
    <property type="project" value="TreeGrafter"/>
</dbReference>
<dbReference type="GO" id="GO:0005096">
    <property type="term" value="F:GTPase activator activity"/>
    <property type="evidence" value="ECO:0007669"/>
    <property type="project" value="UniProtKB-KW"/>
</dbReference>
<feature type="region of interest" description="Disordered" evidence="2">
    <location>
        <begin position="1961"/>
        <end position="2010"/>
    </location>
</feature>
<protein>
    <submittedName>
        <fullName evidence="4">Putative tuberin</fullName>
    </submittedName>
</protein>
<feature type="compositionally biased region" description="Low complexity" evidence="2">
    <location>
        <begin position="659"/>
        <end position="682"/>
    </location>
</feature>
<feature type="compositionally biased region" description="Polar residues" evidence="2">
    <location>
        <begin position="1441"/>
        <end position="1454"/>
    </location>
</feature>
<sequence length="2010" mass="221214">MSSKDKDNNTFNKLKQFFRISKTSGATHRDRNYFPISAELERELQPETPVGQRCKALKDFSEDVIKYRLEVDAVQTLWLLTKDLIVGNKSTEQRHVALNFYCKLIKGQYDNLKLMRAQFFRVIVSHEEPEDIAYRLEMLKSLTENGKNIQYFEKEIGSFLVQWIPQIDQAGLIVPLLELIVNLVKYNAASLEKNFLVGIVNYIFDLTCRVEDTQTILLSLTVLDCLPGYAIIPNEILTLFIVILCRTVNREAYCQTSWKIMKNLFGTALGHATLLTMCNILNDRTFYRDEALLRGAIFHTNMGLWGVSGSAILNCPPSIVLTSFWNALKSEHVVVTFEVILSIHRLIQKSGPELNEPTWDIICDIMTEISSNLARYRLPNDNHVVRNFHETLDLIEDLLQRNDISADPEKIYGLIEKVSSERPEASVRRLIEYMTTKISATRPEWLLELCSFMDRFYKMKGTMIRIYAVQALVKIMNINRAAYEEEILDRIVMVHLAGVVHEMDPEVRTAVAGALITFIMHCDTKRCLELLEIVGKMLQRPYDWYAQDRRVVHSVRDVEDVIVLVDGLIEIFGVKLYRLPSAHAIRVFHLLLRQLELHYEKPMVFQRVNVVRYNIFKWMLKARANASFHVGYPESDKSAKIRFSLYLGVEGPFQHQSTQPPQSGSVAGQGQSSSQLNLAQQQDGNAKAADAMPSAGLTTISIKRGCQIIVDCLREEKDWEVIQLVLSELPNIMENKALIQGNDVDSLAKTLFRMFNDRMLTDKLIFYSSKPTQTDIHDLVLPVLASLATYHQHLEFLTKKNIIDALKNGLISRRPQICIQTLTVLLLEMPDPLVSKLTDLLFELSKMTNTTTVAVPVLEFLSTLSHLPSDRIANFRVVEYMYVLAMSFPYTNPYRYDHYTVSLAHHVIAGWFLKCRLPMRKNLVYYIVKGLESYVHTPFQDGSKPRADFSQVNEDSSNRKRSSSLTEQGSKRRGAGDRAAIQQAQQAQQKTKPNFNSDLYNFHSELAETCIDFLANHTYSPCSGLAKRSPAAEFLLRGGQSNTWLVGHNLITITTSGCSAIPLRNGLCDRCFTMCKDSKAPGTAVAAAASAAEPSTGLTAAAAESSASSSASVNKDSGVVVAGTGAAESGQGAVNKRYTKASLQHSSANESDSTDLTTTSSSTSSLTPAAVPPSSGNATTHTGHGGNRFFRQGSQEGGYSSSSLETLSRRGSNPDPTTTTTVDNGSTEQPPAPTLTSKKTEAAPAGDAADKPIQLCACSCTGWAEICIRRPTGVLSWMMRVQNQINYDQSMGEFPLQDLTTLFVPSLGGGIVGADFLGQVVPTGGEKTPAAAAVMASSDELDPAPVVAAQIPPVSLKATKVSISDEVFEIRKDEESSDMGEDEDVLVEPAESGVGAGSGPIDIPRHGVVAEDANEDEDDVEFDDPEGRSRNPVRRVNSSPEMSSNWKNQFLNKINSKDGEGYEGPMESEGQQKKKNYGKGVSCEAIPEEIAGSTPPSGSKTITPALPSDSLTVRASGNVKQQPDFTTSGATLHPSASLPESSEAEPSSSTAPKKQHSADDAIAGGRLDANSSSTETIASPAMMMTPITQTLSSSSLNLKLPMEKITTKPPQSPAPLSPRLLARNAINGKLSNSGTASPAFPAISGAGTVHSASNENDFPRGRSKTISVAREHYSRDNLKWGGYNKSSAQSRLRGEQPGGGGAASRSVISPSFVFLQLFHSGQLNTTEKPILMDKDASERAIHLLDLIAPFEKHKIGVLYVGPSQAGNETEILKNRFGSLRYAKFLRKLGTLVAIKEAKEQNFFIDLECNGKDGNFTYIWQDDIVQVTFHVATLMPNHRHDPNCNEKKKHIGNDFVSIVYNESGEPYDLKTIKGQFNYACVVIEPMELDSNRVFVLARDEIAQHVCSKSKIVSDASAPLLARQMALHANLASLVSQSLKIKNQNPYASNWLERLRKIKNIRAKAASSVDPQEQQAATGGGAVRGPGGSVGSAQDLTTASTTRGDDFTVYTQ</sequence>
<dbReference type="Pfam" id="PF11864">
    <property type="entry name" value="DUF3384"/>
    <property type="match status" value="1"/>
</dbReference>
<feature type="region of interest" description="Disordered" evidence="2">
    <location>
        <begin position="1684"/>
        <end position="1703"/>
    </location>
</feature>
<dbReference type="PROSITE" id="PS50085">
    <property type="entry name" value="RAPGAP"/>
    <property type="match status" value="1"/>
</dbReference>
<dbReference type="InterPro" id="IPR018515">
    <property type="entry name" value="Tuberin-type_domain"/>
</dbReference>
<dbReference type="GO" id="GO:0033596">
    <property type="term" value="C:TSC1-TSC2 complex"/>
    <property type="evidence" value="ECO:0007669"/>
    <property type="project" value="InterPro"/>
</dbReference>
<feature type="region of interest" description="Disordered" evidence="2">
    <location>
        <begin position="943"/>
        <end position="978"/>
    </location>
</feature>
<feature type="region of interest" description="Disordered" evidence="2">
    <location>
        <begin position="1140"/>
        <end position="1248"/>
    </location>
</feature>
<dbReference type="InterPro" id="IPR000331">
    <property type="entry name" value="Rap/Ran_GAP_dom"/>
</dbReference>
<dbReference type="PANTHER" id="PTHR10063:SF0">
    <property type="entry name" value="TUBERIN"/>
    <property type="match status" value="1"/>
</dbReference>
<dbReference type="GO" id="GO:0032007">
    <property type="term" value="P:negative regulation of TOR signaling"/>
    <property type="evidence" value="ECO:0007669"/>
    <property type="project" value="InterPro"/>
</dbReference>
<feature type="compositionally biased region" description="Polar residues" evidence="2">
    <location>
        <begin position="1141"/>
        <end position="1150"/>
    </location>
</feature>
<dbReference type="PRINTS" id="PR01431">
    <property type="entry name" value="TUBERIN"/>
</dbReference>
<feature type="compositionally biased region" description="Acidic residues" evidence="2">
    <location>
        <begin position="1413"/>
        <end position="1424"/>
    </location>
</feature>
<organism evidence="4">
    <name type="scientific">Culex tarsalis</name>
    <name type="common">Encephalitis mosquito</name>
    <dbReference type="NCBI Taxonomy" id="7177"/>
    <lineage>
        <taxon>Eukaryota</taxon>
        <taxon>Metazoa</taxon>
        <taxon>Ecdysozoa</taxon>
        <taxon>Arthropoda</taxon>
        <taxon>Hexapoda</taxon>
        <taxon>Insecta</taxon>
        <taxon>Pterygota</taxon>
        <taxon>Neoptera</taxon>
        <taxon>Endopterygota</taxon>
        <taxon>Diptera</taxon>
        <taxon>Nematocera</taxon>
        <taxon>Culicoidea</taxon>
        <taxon>Culicidae</taxon>
        <taxon>Culicinae</taxon>
        <taxon>Culicini</taxon>
        <taxon>Culex</taxon>
        <taxon>Culex</taxon>
    </lineage>
</organism>
<dbReference type="PANTHER" id="PTHR10063">
    <property type="entry name" value="TUBERIN"/>
    <property type="match status" value="1"/>
</dbReference>
<reference evidence="4" key="1">
    <citation type="submission" date="2017-01" db="EMBL/GenBank/DDBJ databases">
        <title>A deep insight into the sialotranscriptome of adult male and female Cluex tarsalis mosquitoes.</title>
        <authorList>
            <person name="Ribeiro J.M."/>
            <person name="Moreira F."/>
            <person name="Bernard K.A."/>
            <person name="Calvo E."/>
        </authorList>
    </citation>
    <scope>NUCLEOTIDE SEQUENCE</scope>
    <source>
        <strain evidence="4">Kern County</strain>
        <tissue evidence="4">Salivary glands</tissue>
    </source>
</reference>
<dbReference type="SUPFAM" id="SSF111347">
    <property type="entry name" value="Rap/Ran-GAP"/>
    <property type="match status" value="1"/>
</dbReference>
<feature type="compositionally biased region" description="Polar residues" evidence="2">
    <location>
        <begin position="1509"/>
        <end position="1530"/>
    </location>
</feature>
<keyword evidence="1" id="KW-0343">GTPase activation</keyword>
<evidence type="ECO:0000259" key="3">
    <source>
        <dbReference type="PROSITE" id="PS50085"/>
    </source>
</evidence>
<feature type="domain" description="Rap-GAP" evidence="3">
    <location>
        <begin position="1741"/>
        <end position="1967"/>
    </location>
</feature>
<feature type="compositionally biased region" description="Low complexity" evidence="2">
    <location>
        <begin position="1211"/>
        <end position="1227"/>
    </location>
</feature>
<evidence type="ECO:0000313" key="4">
    <source>
        <dbReference type="EMBL" id="JAV23127.1"/>
    </source>
</evidence>
<dbReference type="InterPro" id="IPR035974">
    <property type="entry name" value="Rap/Ran-GAP_sf"/>
</dbReference>
<dbReference type="GO" id="GO:0046627">
    <property type="term" value="P:negative regulation of insulin receptor signaling pathway"/>
    <property type="evidence" value="ECO:0007669"/>
    <property type="project" value="TreeGrafter"/>
</dbReference>
<dbReference type="GO" id="GO:0051726">
    <property type="term" value="P:regulation of cell cycle"/>
    <property type="evidence" value="ECO:0007669"/>
    <property type="project" value="TreeGrafter"/>
</dbReference>
<evidence type="ECO:0000256" key="1">
    <source>
        <dbReference type="ARBA" id="ARBA00022468"/>
    </source>
</evidence>
<dbReference type="InterPro" id="IPR027107">
    <property type="entry name" value="Tuberin/Ral-act_asu"/>
</dbReference>